<dbReference type="EMBL" id="DWZA01000042">
    <property type="protein sequence ID" value="HJA70880.1"/>
    <property type="molecule type" value="Genomic_DNA"/>
</dbReference>
<evidence type="ECO:0000313" key="2">
    <source>
        <dbReference type="EMBL" id="HJA70880.1"/>
    </source>
</evidence>
<dbReference type="Gene3D" id="3.30.1490.150">
    <property type="entry name" value="Hypothetical protein ph0010, domain 2"/>
    <property type="match status" value="1"/>
</dbReference>
<dbReference type="SUPFAM" id="SSF143447">
    <property type="entry name" value="AMMECR1-like"/>
    <property type="match status" value="1"/>
</dbReference>
<evidence type="ECO:0000259" key="1">
    <source>
        <dbReference type="PROSITE" id="PS51112"/>
    </source>
</evidence>
<name>A0A9D2HHH6_9FIRM</name>
<protein>
    <submittedName>
        <fullName evidence="2">AmmeMemoRadiSam system protein A</fullName>
    </submittedName>
</protein>
<dbReference type="InterPro" id="IPR027623">
    <property type="entry name" value="AmmeMemoSam_A"/>
</dbReference>
<dbReference type="Gene3D" id="3.30.700.20">
    <property type="entry name" value="Hypothetical protein ph0010, domain 1"/>
    <property type="match status" value="1"/>
</dbReference>
<dbReference type="GO" id="GO:0016702">
    <property type="term" value="F:oxidoreductase activity, acting on single donors with incorporation of molecular oxygen, incorporation of two atoms of oxygen"/>
    <property type="evidence" value="ECO:0007669"/>
    <property type="project" value="UniProtKB-ARBA"/>
</dbReference>
<dbReference type="InterPro" id="IPR027485">
    <property type="entry name" value="AMMECR1_N"/>
</dbReference>
<dbReference type="InterPro" id="IPR004183">
    <property type="entry name" value="Xdiol_dOase_suB"/>
</dbReference>
<sequence length="462" mass="51681">MTIQGAVMVPHPPLIIPDVGRGQEKGIQSTVEAYHRAAKRIASWKPDTVVVLSPHSIMYADYFHISPGSGAEGSFARFGAPQVKIKVSYDREFVELLSQETEAREIPAGTLGERDKRLDHGTMIPLWFLDHYYKDYQVVRIGLSGLPLSMHYTVGQCIKTVSGLLGRRTAIIASGDLSHKLKEDGPYGFQAEGPQYDSRIMDVMGRGDFGELFDFSEEFCSKAAECGHRSFVIMAGALDRLKVKSEKLSYEGPFGVGYGICTYETECRDPQRNFLDQHEEQVRRAAEERRGKEDAYVGLARQTIETYVRARRKITVPKGLPSEMYSEQAGVFVSLKEDGQLRGCIGTIAPVRGSIAEEIIENAVSAAMKDPRFQPVEEEELDKLVYSVDVLGKTEKIFSKEELDVKRYGVVVSRGYKRGLLLPNLDGVDTVEEQIAIAKRKAGIPEEAEDVQMERFEVVRHF</sequence>
<accession>A0A9D2HHH6</accession>
<reference evidence="2" key="2">
    <citation type="submission" date="2021-04" db="EMBL/GenBank/DDBJ databases">
        <authorList>
            <person name="Gilroy R."/>
        </authorList>
    </citation>
    <scope>NUCLEOTIDE SEQUENCE</scope>
    <source>
        <strain evidence="2">CHK178-16964</strain>
    </source>
</reference>
<dbReference type="GO" id="GO:0008198">
    <property type="term" value="F:ferrous iron binding"/>
    <property type="evidence" value="ECO:0007669"/>
    <property type="project" value="InterPro"/>
</dbReference>
<dbReference type="NCBIfam" id="TIGR00296">
    <property type="entry name" value="TIGR00296 family protein"/>
    <property type="match status" value="1"/>
</dbReference>
<gene>
    <name evidence="2" type="primary">amrA</name>
    <name evidence="2" type="ORF">IAA07_04770</name>
</gene>
<dbReference type="InterPro" id="IPR023473">
    <property type="entry name" value="AMMECR1"/>
</dbReference>
<dbReference type="PANTHER" id="PTHR13016">
    <property type="entry name" value="AMMECR1 HOMOLOG"/>
    <property type="match status" value="1"/>
</dbReference>
<feature type="domain" description="AMMECR1" evidence="1">
    <location>
        <begin position="291"/>
        <end position="462"/>
    </location>
</feature>
<proteinExistence type="predicted"/>
<comment type="caution">
    <text evidence="2">The sequence shown here is derived from an EMBL/GenBank/DDBJ whole genome shotgun (WGS) entry which is preliminary data.</text>
</comment>
<evidence type="ECO:0000313" key="3">
    <source>
        <dbReference type="Proteomes" id="UP000823900"/>
    </source>
</evidence>
<reference evidence="2" key="1">
    <citation type="journal article" date="2021" name="PeerJ">
        <title>Extensive microbial diversity within the chicken gut microbiome revealed by metagenomics and culture.</title>
        <authorList>
            <person name="Gilroy R."/>
            <person name="Ravi A."/>
            <person name="Getino M."/>
            <person name="Pursley I."/>
            <person name="Horton D.L."/>
            <person name="Alikhan N.F."/>
            <person name="Baker D."/>
            <person name="Gharbi K."/>
            <person name="Hall N."/>
            <person name="Watson M."/>
            <person name="Adriaenssens E.M."/>
            <person name="Foster-Nyarko E."/>
            <person name="Jarju S."/>
            <person name="Secka A."/>
            <person name="Antonio M."/>
            <person name="Oren A."/>
            <person name="Chaudhuri R.R."/>
            <person name="La Ragione R."/>
            <person name="Hildebrand F."/>
            <person name="Pallen M.J."/>
        </authorList>
    </citation>
    <scope>NUCLEOTIDE SEQUENCE</scope>
    <source>
        <strain evidence="2">CHK178-16964</strain>
    </source>
</reference>
<dbReference type="PROSITE" id="PS51112">
    <property type="entry name" value="AMMECR1"/>
    <property type="match status" value="1"/>
</dbReference>
<dbReference type="InterPro" id="IPR002733">
    <property type="entry name" value="AMMECR1_domain"/>
</dbReference>
<dbReference type="CDD" id="cd07951">
    <property type="entry name" value="ED_3B_N_AMMECR1"/>
    <property type="match status" value="1"/>
</dbReference>
<dbReference type="Proteomes" id="UP000823900">
    <property type="component" value="Unassembled WGS sequence"/>
</dbReference>
<dbReference type="Gene3D" id="3.40.830.10">
    <property type="entry name" value="LigB-like"/>
    <property type="match status" value="1"/>
</dbReference>
<dbReference type="Pfam" id="PF02900">
    <property type="entry name" value="LigB"/>
    <property type="match status" value="1"/>
</dbReference>
<dbReference type="Pfam" id="PF01871">
    <property type="entry name" value="AMMECR1"/>
    <property type="match status" value="1"/>
</dbReference>
<dbReference type="PANTHER" id="PTHR13016:SF0">
    <property type="entry name" value="AMME SYNDROME CANDIDATE GENE 1 PROTEIN"/>
    <property type="match status" value="1"/>
</dbReference>
<dbReference type="InterPro" id="IPR036071">
    <property type="entry name" value="AMMECR1_dom_sf"/>
</dbReference>
<dbReference type="AlphaFoldDB" id="A0A9D2HHH6"/>
<organism evidence="2 3">
    <name type="scientific">Candidatus Lachnoclostridium stercoravium</name>
    <dbReference type="NCBI Taxonomy" id="2838633"/>
    <lineage>
        <taxon>Bacteria</taxon>
        <taxon>Bacillati</taxon>
        <taxon>Bacillota</taxon>
        <taxon>Clostridia</taxon>
        <taxon>Lachnospirales</taxon>
        <taxon>Lachnospiraceae</taxon>
    </lineage>
</organism>
<dbReference type="NCBIfam" id="TIGR04335">
    <property type="entry name" value="AmmeMemoSam_A"/>
    <property type="match status" value="1"/>
</dbReference>
<dbReference type="NCBIfam" id="TIGR04336">
    <property type="entry name" value="AmmeMemoSam_B"/>
    <property type="match status" value="1"/>
</dbReference>
<dbReference type="SUPFAM" id="SSF53213">
    <property type="entry name" value="LigB-like"/>
    <property type="match status" value="1"/>
</dbReference>